<dbReference type="PANTHER" id="PTHR21661">
    <property type="entry name" value="EPOXIDE HYDROLASE 1-RELATED"/>
    <property type="match status" value="1"/>
</dbReference>
<feature type="active site" description="Proton donor" evidence="4">
    <location>
        <position position="314"/>
    </location>
</feature>
<feature type="active site" description="Proton acceptor" evidence="4">
    <location>
        <position position="365"/>
    </location>
</feature>
<feature type="active site" description="Nucleophile" evidence="4">
    <location>
        <position position="195"/>
    </location>
</feature>
<evidence type="ECO:0000256" key="2">
    <source>
        <dbReference type="ARBA" id="ARBA00022797"/>
    </source>
</evidence>
<dbReference type="InterPro" id="IPR000639">
    <property type="entry name" value="Epox_hydrolase-like"/>
</dbReference>
<dbReference type="GO" id="GO:0004301">
    <property type="term" value="F:epoxide hydrolase activity"/>
    <property type="evidence" value="ECO:0007669"/>
    <property type="project" value="TreeGrafter"/>
</dbReference>
<keyword evidence="2" id="KW-0058">Aromatic hydrocarbons catabolism</keyword>
<dbReference type="AlphaFoldDB" id="A0A543FZ75"/>
<dbReference type="InterPro" id="IPR016292">
    <property type="entry name" value="Epoxide_hydrolase"/>
</dbReference>
<dbReference type="PIRSF" id="PIRSF001112">
    <property type="entry name" value="Epoxide_hydrolase"/>
    <property type="match status" value="1"/>
</dbReference>
<evidence type="ECO:0000256" key="1">
    <source>
        <dbReference type="ARBA" id="ARBA00010088"/>
    </source>
</evidence>
<dbReference type="PANTHER" id="PTHR21661:SF35">
    <property type="entry name" value="EPOXIDE HYDROLASE"/>
    <property type="match status" value="1"/>
</dbReference>
<keyword evidence="3" id="KW-0378">Hydrolase</keyword>
<evidence type="ECO:0000256" key="4">
    <source>
        <dbReference type="PIRSR" id="PIRSR001112-1"/>
    </source>
</evidence>
<dbReference type="EMBL" id="VFPH01000002">
    <property type="protein sequence ID" value="TQM39127.1"/>
    <property type="molecule type" value="Genomic_DNA"/>
</dbReference>
<dbReference type="Pfam" id="PF06441">
    <property type="entry name" value="EHN"/>
    <property type="match status" value="1"/>
</dbReference>
<feature type="domain" description="Epoxide hydrolase N-terminal" evidence="5">
    <location>
        <begin position="18"/>
        <end position="129"/>
    </location>
</feature>
<dbReference type="RefSeq" id="WP_142105924.1">
    <property type="nucleotide sequence ID" value="NZ_VFPH01000002.1"/>
</dbReference>
<sequence>MTVTDPAPAASDALVAHRIAVPQDALDDLAARLRRTRFLDDLPVPEGAVQTGPFPPEFALGVPGSLVRRLVEMWSATDWREVEVRINAYPNILTRIDGQQVHAVHARSPRADAVPLILLHGWPNSVLEYLDVLDELTNPADPDAVAYHVVLPSLPGFGFSGPTTELGWNRYRIADAMAELMRRAGYDRYFVHGNDAGSLIGPELGRRFPDSVLGVHVTQIFSFPSGDPAEFENLSDEDREYLAFLDNWLAEESAFNVLQSTKPHHLAHALLDSPAGQLGWIAQLLHGGASDRHLVENAALYWLTGTAASSMRLYYEDRRATHPTEPTTVPIGYCGFAFDMHPIRSFAERDHHSIVSWNLYDRGSHWSAQDAPDLLVADLRAFTAIVLG</sequence>
<dbReference type="SUPFAM" id="SSF53474">
    <property type="entry name" value="alpha/beta-Hydrolases"/>
    <property type="match status" value="1"/>
</dbReference>
<accession>A0A543FZ75</accession>
<name>A0A543FZ75_9PSEU</name>
<dbReference type="InterPro" id="IPR010497">
    <property type="entry name" value="Epoxide_hydro_N"/>
</dbReference>
<dbReference type="PRINTS" id="PR00412">
    <property type="entry name" value="EPOXHYDRLASE"/>
</dbReference>
<dbReference type="InterPro" id="IPR029058">
    <property type="entry name" value="AB_hydrolase_fold"/>
</dbReference>
<dbReference type="Proteomes" id="UP000319818">
    <property type="component" value="Unassembled WGS sequence"/>
</dbReference>
<gene>
    <name evidence="6" type="ORF">FB388_6382</name>
</gene>
<dbReference type="Gene3D" id="3.40.50.1820">
    <property type="entry name" value="alpha/beta hydrolase"/>
    <property type="match status" value="1"/>
</dbReference>
<evidence type="ECO:0000313" key="7">
    <source>
        <dbReference type="Proteomes" id="UP000319818"/>
    </source>
</evidence>
<comment type="caution">
    <text evidence="6">The sequence shown here is derived from an EMBL/GenBank/DDBJ whole genome shotgun (WGS) entry which is preliminary data.</text>
</comment>
<evidence type="ECO:0000256" key="3">
    <source>
        <dbReference type="ARBA" id="ARBA00022801"/>
    </source>
</evidence>
<evidence type="ECO:0000313" key="6">
    <source>
        <dbReference type="EMBL" id="TQM39127.1"/>
    </source>
</evidence>
<comment type="similarity">
    <text evidence="1">Belongs to the peptidase S33 family.</text>
</comment>
<proteinExistence type="inferred from homology"/>
<reference evidence="6 7" key="1">
    <citation type="submission" date="2019-06" db="EMBL/GenBank/DDBJ databases">
        <title>Sequencing the genomes of 1000 actinobacteria strains.</title>
        <authorList>
            <person name="Klenk H.-P."/>
        </authorList>
    </citation>
    <scope>NUCLEOTIDE SEQUENCE [LARGE SCALE GENOMIC DNA]</scope>
    <source>
        <strain evidence="6 7">DSM 45511</strain>
    </source>
</reference>
<organism evidence="6 7">
    <name type="scientific">Pseudonocardia cypriaca</name>
    <dbReference type="NCBI Taxonomy" id="882449"/>
    <lineage>
        <taxon>Bacteria</taxon>
        <taxon>Bacillati</taxon>
        <taxon>Actinomycetota</taxon>
        <taxon>Actinomycetes</taxon>
        <taxon>Pseudonocardiales</taxon>
        <taxon>Pseudonocardiaceae</taxon>
        <taxon>Pseudonocardia</taxon>
    </lineage>
</organism>
<keyword evidence="7" id="KW-1185">Reference proteome</keyword>
<dbReference type="OrthoDB" id="27092at2"/>
<dbReference type="GO" id="GO:0097176">
    <property type="term" value="P:epoxide metabolic process"/>
    <property type="evidence" value="ECO:0007669"/>
    <property type="project" value="TreeGrafter"/>
</dbReference>
<protein>
    <submittedName>
        <fullName evidence="6">Pimeloyl-ACP methyl ester carboxylesterase</fullName>
    </submittedName>
</protein>
<evidence type="ECO:0000259" key="5">
    <source>
        <dbReference type="Pfam" id="PF06441"/>
    </source>
</evidence>